<dbReference type="PANTHER" id="PTHR33077:SF74">
    <property type="entry name" value="PROTEIN JAZ7"/>
    <property type="match status" value="1"/>
</dbReference>
<dbReference type="AlphaFoldDB" id="A0A8S0R8G9"/>
<dbReference type="Proteomes" id="UP000594638">
    <property type="component" value="Unassembled WGS sequence"/>
</dbReference>
<dbReference type="Pfam" id="PF09425">
    <property type="entry name" value="Jas_motif"/>
    <property type="match status" value="1"/>
</dbReference>
<gene>
    <name evidence="5" type="ORF">OLEA9_A013388</name>
</gene>
<organism evidence="5 6">
    <name type="scientific">Olea europaea subsp. europaea</name>
    <dbReference type="NCBI Taxonomy" id="158383"/>
    <lineage>
        <taxon>Eukaryota</taxon>
        <taxon>Viridiplantae</taxon>
        <taxon>Streptophyta</taxon>
        <taxon>Embryophyta</taxon>
        <taxon>Tracheophyta</taxon>
        <taxon>Spermatophyta</taxon>
        <taxon>Magnoliopsida</taxon>
        <taxon>eudicotyledons</taxon>
        <taxon>Gunneridae</taxon>
        <taxon>Pentapetalae</taxon>
        <taxon>asterids</taxon>
        <taxon>lamiids</taxon>
        <taxon>Lamiales</taxon>
        <taxon>Oleaceae</taxon>
        <taxon>Oleeae</taxon>
        <taxon>Olea</taxon>
    </lineage>
</organism>
<comment type="function">
    <text evidence="2">Repressor of jasmonate responses.</text>
</comment>
<dbReference type="GO" id="GO:2000022">
    <property type="term" value="P:regulation of jasmonic acid mediated signaling pathway"/>
    <property type="evidence" value="ECO:0007669"/>
    <property type="project" value="UniProtKB-UniRule"/>
</dbReference>
<accession>A0A8S0R8G9</accession>
<keyword evidence="6" id="KW-1185">Reference proteome</keyword>
<keyword evidence="2" id="KW-1184">Jasmonic acid signaling pathway</keyword>
<keyword evidence="2" id="KW-0539">Nucleus</keyword>
<dbReference type="InterPro" id="IPR010399">
    <property type="entry name" value="Tify_dom"/>
</dbReference>
<dbReference type="Gramene" id="OE9A013388T1">
    <property type="protein sequence ID" value="OE9A013388C1"/>
    <property type="gene ID" value="OE9A013388"/>
</dbReference>
<dbReference type="OrthoDB" id="909247at2759"/>
<feature type="transmembrane region" description="Helical" evidence="3">
    <location>
        <begin position="7"/>
        <end position="31"/>
    </location>
</feature>
<evidence type="ECO:0000256" key="3">
    <source>
        <dbReference type="SAM" id="Phobius"/>
    </source>
</evidence>
<comment type="subcellular location">
    <subcellularLocation>
        <location evidence="2">Nucleus</location>
    </subcellularLocation>
</comment>
<evidence type="ECO:0000256" key="2">
    <source>
        <dbReference type="RuleBase" id="RU369065"/>
    </source>
</evidence>
<evidence type="ECO:0000313" key="6">
    <source>
        <dbReference type="Proteomes" id="UP000594638"/>
    </source>
</evidence>
<proteinExistence type="inferred from homology"/>
<keyword evidence="3" id="KW-0472">Membrane</keyword>
<keyword evidence="3" id="KW-1133">Transmembrane helix</keyword>
<dbReference type="PANTHER" id="PTHR33077">
    <property type="entry name" value="PROTEIN TIFY 4A-RELATED-RELATED"/>
    <property type="match status" value="1"/>
</dbReference>
<dbReference type="EMBL" id="CACTIH010002224">
    <property type="protein sequence ID" value="CAA2975056.1"/>
    <property type="molecule type" value="Genomic_DNA"/>
</dbReference>
<feature type="domain" description="Tify" evidence="4">
    <location>
        <begin position="169"/>
        <end position="204"/>
    </location>
</feature>
<dbReference type="Gramene" id="OE9A013388T2">
    <property type="protein sequence ID" value="OE9A013388C2"/>
    <property type="gene ID" value="OE9A013388"/>
</dbReference>
<comment type="caution">
    <text evidence="5">The sequence shown here is derived from an EMBL/GenBank/DDBJ whole genome shotgun (WGS) entry which is preliminary data.</text>
</comment>
<dbReference type="GO" id="GO:0009611">
    <property type="term" value="P:response to wounding"/>
    <property type="evidence" value="ECO:0007669"/>
    <property type="project" value="UniProtKB-UniRule"/>
</dbReference>
<reference evidence="5 6" key="1">
    <citation type="submission" date="2019-12" db="EMBL/GenBank/DDBJ databases">
        <authorList>
            <person name="Alioto T."/>
            <person name="Alioto T."/>
            <person name="Gomez Garrido J."/>
        </authorList>
    </citation>
    <scope>NUCLEOTIDE SEQUENCE [LARGE SCALE GENOMIC DNA]</scope>
</reference>
<dbReference type="PROSITE" id="PS51320">
    <property type="entry name" value="TIFY"/>
    <property type="match status" value="1"/>
</dbReference>
<keyword evidence="3" id="KW-0812">Transmembrane</keyword>
<protein>
    <recommendedName>
        <fullName evidence="2">Protein TIFY</fullName>
    </recommendedName>
    <alternativeName>
        <fullName evidence="2">Jasmonate ZIM domain-containing protein</fullName>
    </alternativeName>
</protein>
<dbReference type="GO" id="GO:0031347">
    <property type="term" value="P:regulation of defense response"/>
    <property type="evidence" value="ECO:0007669"/>
    <property type="project" value="UniProtKB-UniRule"/>
</dbReference>
<evidence type="ECO:0000313" key="5">
    <source>
        <dbReference type="EMBL" id="CAA2975056.1"/>
    </source>
</evidence>
<comment type="similarity">
    <text evidence="1 2">Belongs to the TIFY/JAZ family.</text>
</comment>
<dbReference type="InterPro" id="IPR040390">
    <property type="entry name" value="TIFY/JAZ"/>
</dbReference>
<evidence type="ECO:0000259" key="4">
    <source>
        <dbReference type="PROSITE" id="PS51320"/>
    </source>
</evidence>
<dbReference type="InterPro" id="IPR018467">
    <property type="entry name" value="CCT_CS"/>
</dbReference>
<comment type="domain">
    <text evidence="2">The jas domain is required for interaction with COI1.</text>
</comment>
<sequence length="281" mass="31681">MYKYPLNCFCITISNLSFIFFVLPIYLYSIFPQKFELISCGLIFSLNSEMEIDFLGLISKQSQKLEKGRRKNTFKDSAIRGADISLSLSTISSSVDLKGEPLSFGEINGWTVPINNMIPTCEGSLEKDHAREKLSRACVQTPINKLSSTTGFPYDLNEKPTDSRNIFEPTAQPAFLTLLHSGAAHVFHEILPDKANHLMRVSSKSSLVTSTNEKCTRGYRYTPTVAMARRATLARFLEKRMHRLTHTKTANVTRKSPDATSSQTWNVNIRCNKKNNSIIKL</sequence>
<dbReference type="GO" id="GO:0005634">
    <property type="term" value="C:nucleus"/>
    <property type="evidence" value="ECO:0007669"/>
    <property type="project" value="UniProtKB-SubCell"/>
</dbReference>
<evidence type="ECO:0000256" key="1">
    <source>
        <dbReference type="ARBA" id="ARBA00008614"/>
    </source>
</evidence>
<name>A0A8S0R8G9_OLEEU</name>